<keyword evidence="2" id="KW-0732">Signal</keyword>
<keyword evidence="3" id="KW-1185">Reference proteome</keyword>
<evidence type="ECO:0000256" key="1">
    <source>
        <dbReference type="SAM" id="MobiDB-lite"/>
    </source>
</evidence>
<dbReference type="WBParaSite" id="scf7180000416066.g7">
    <property type="protein sequence ID" value="scf7180000416066.g7"/>
    <property type="gene ID" value="scf7180000416066.g7"/>
</dbReference>
<protein>
    <submittedName>
        <fullName evidence="4">Uncharacterized protein</fullName>
    </submittedName>
</protein>
<dbReference type="Proteomes" id="UP000887560">
    <property type="component" value="Unplaced"/>
</dbReference>
<organism evidence="3 4">
    <name type="scientific">Meloidogyne floridensis</name>
    <dbReference type="NCBI Taxonomy" id="298350"/>
    <lineage>
        <taxon>Eukaryota</taxon>
        <taxon>Metazoa</taxon>
        <taxon>Ecdysozoa</taxon>
        <taxon>Nematoda</taxon>
        <taxon>Chromadorea</taxon>
        <taxon>Rhabditida</taxon>
        <taxon>Tylenchina</taxon>
        <taxon>Tylenchomorpha</taxon>
        <taxon>Tylenchoidea</taxon>
        <taxon>Meloidogynidae</taxon>
        <taxon>Meloidogyninae</taxon>
        <taxon>Meloidogyne</taxon>
    </lineage>
</organism>
<accession>A0A915NAB5</accession>
<dbReference type="AlphaFoldDB" id="A0A915NAB5"/>
<reference evidence="4" key="1">
    <citation type="submission" date="2022-11" db="UniProtKB">
        <authorList>
            <consortium name="WormBaseParasite"/>
        </authorList>
    </citation>
    <scope>IDENTIFICATION</scope>
</reference>
<evidence type="ECO:0000313" key="3">
    <source>
        <dbReference type="Proteomes" id="UP000887560"/>
    </source>
</evidence>
<evidence type="ECO:0000256" key="2">
    <source>
        <dbReference type="SAM" id="SignalP"/>
    </source>
</evidence>
<evidence type="ECO:0000313" key="4">
    <source>
        <dbReference type="WBParaSite" id="scf7180000416066.g7"/>
    </source>
</evidence>
<feature type="signal peptide" evidence="2">
    <location>
        <begin position="1"/>
        <end position="19"/>
    </location>
</feature>
<proteinExistence type="predicted"/>
<name>A0A915NAB5_9BILA</name>
<sequence length="93" mass="9797">MKKLIQLQILWAIIIGVSTQTCQPPTTPPICTCTWETSPGVTSTVQMTTAGTTSTVSPANGYPSVPPQTEATASTAGPIEPEKQPIDDPLIFL</sequence>
<feature type="chain" id="PRO_5037181630" evidence="2">
    <location>
        <begin position="20"/>
        <end position="93"/>
    </location>
</feature>
<feature type="region of interest" description="Disordered" evidence="1">
    <location>
        <begin position="51"/>
        <end position="93"/>
    </location>
</feature>